<name>A0A229SL77_9PSEU</name>
<reference evidence="3" key="1">
    <citation type="submission" date="2017-07" db="EMBL/GenBank/DDBJ databases">
        <title>Comparative genome mining reveals phylogenetic distribution patterns of secondary metabolites in Amycolatopsis.</title>
        <authorList>
            <person name="Adamek M."/>
            <person name="Alanjary M."/>
            <person name="Sales-Ortells H."/>
            <person name="Goodfellow M."/>
            <person name="Bull A.T."/>
            <person name="Kalinowski J."/>
            <person name="Ziemert N."/>
        </authorList>
    </citation>
    <scope>NUCLEOTIDE SEQUENCE [LARGE SCALE GENOMIC DNA]</scope>
    <source>
        <strain evidence="3">H5</strain>
    </source>
</reference>
<dbReference type="InterPro" id="IPR011009">
    <property type="entry name" value="Kinase-like_dom_sf"/>
</dbReference>
<accession>A0A229SL77</accession>
<dbReference type="AlphaFoldDB" id="A0A229SL77"/>
<dbReference type="Pfam" id="PF01636">
    <property type="entry name" value="APH"/>
    <property type="match status" value="1"/>
</dbReference>
<protein>
    <recommendedName>
        <fullName evidence="1">Aminoglycoside phosphotransferase domain-containing protein</fullName>
    </recommendedName>
</protein>
<dbReference type="OrthoDB" id="4531749at2"/>
<comment type="caution">
    <text evidence="2">The sequence shown here is derived from an EMBL/GenBank/DDBJ whole genome shotgun (WGS) entry which is preliminary data.</text>
</comment>
<gene>
    <name evidence="2" type="ORF">CF165_46540</name>
</gene>
<proteinExistence type="predicted"/>
<dbReference type="Proteomes" id="UP000215199">
    <property type="component" value="Unassembled WGS sequence"/>
</dbReference>
<dbReference type="EMBL" id="NMUL01000077">
    <property type="protein sequence ID" value="OXM59658.1"/>
    <property type="molecule type" value="Genomic_DNA"/>
</dbReference>
<evidence type="ECO:0000259" key="1">
    <source>
        <dbReference type="Pfam" id="PF01636"/>
    </source>
</evidence>
<evidence type="ECO:0000313" key="2">
    <source>
        <dbReference type="EMBL" id="OXM59658.1"/>
    </source>
</evidence>
<evidence type="ECO:0000313" key="3">
    <source>
        <dbReference type="Proteomes" id="UP000215199"/>
    </source>
</evidence>
<keyword evidence="3" id="KW-1185">Reference proteome</keyword>
<feature type="domain" description="Aminoglycoside phosphotransferase" evidence="1">
    <location>
        <begin position="35"/>
        <end position="253"/>
    </location>
</feature>
<sequence>MALPVSQDSELPGLPALRKVCRIFGTDPTDARLLHQRSNAVFLLPGDQMVVRLAPDTPLRRRRAQTCIDATRWLADQPEPVALAPASGEQPVVAAGAVATFWPHRPTTPPASLTDLAAPLRRLHALPVPPFPLPRYQPMQRLFEALTLDVERPYPAVAEGDRAWLLDRARALAATFAATVFPLGEGLVHTDAHTENLVRDPGHGGWLLIDWDGTCLGPHELDLLTGIPDHFHEPEADRRRFLAAYGYDILDWPGWILLRDITELHALGAYIRLAPGKPAAAAELQHRIQSLRTGDRSVRWHAIP</sequence>
<dbReference type="RefSeq" id="WP_093954014.1">
    <property type="nucleotide sequence ID" value="NZ_NMUL01000077.1"/>
</dbReference>
<organism evidence="2 3">
    <name type="scientific">Amycolatopsis vastitatis</name>
    <dbReference type="NCBI Taxonomy" id="1905142"/>
    <lineage>
        <taxon>Bacteria</taxon>
        <taxon>Bacillati</taxon>
        <taxon>Actinomycetota</taxon>
        <taxon>Actinomycetes</taxon>
        <taxon>Pseudonocardiales</taxon>
        <taxon>Pseudonocardiaceae</taxon>
        <taxon>Amycolatopsis</taxon>
    </lineage>
</organism>
<dbReference type="Gene3D" id="3.90.1200.10">
    <property type="match status" value="1"/>
</dbReference>
<dbReference type="InterPro" id="IPR002575">
    <property type="entry name" value="Aminoglycoside_PTrfase"/>
</dbReference>
<dbReference type="SUPFAM" id="SSF56112">
    <property type="entry name" value="Protein kinase-like (PK-like)"/>
    <property type="match status" value="1"/>
</dbReference>